<comment type="caution">
    <text evidence="7">The sequence shown here is derived from an EMBL/GenBank/DDBJ whole genome shotgun (WGS) entry which is preliminary data.</text>
</comment>
<proteinExistence type="inferred from homology"/>
<feature type="compositionally biased region" description="Basic residues" evidence="5">
    <location>
        <begin position="71"/>
        <end position="85"/>
    </location>
</feature>
<name>A0ABY2Y7S7_9HYPH</name>
<dbReference type="EMBL" id="VEWL01000002">
    <property type="protein sequence ID" value="TNV17770.1"/>
    <property type="molecule type" value="Genomic_DNA"/>
</dbReference>
<comment type="similarity">
    <text evidence="1">Belongs to the ner transcriptional regulatory family.</text>
</comment>
<evidence type="ECO:0000256" key="4">
    <source>
        <dbReference type="ARBA" id="ARBA00023163"/>
    </source>
</evidence>
<evidence type="ECO:0000256" key="2">
    <source>
        <dbReference type="ARBA" id="ARBA00023015"/>
    </source>
</evidence>
<feature type="region of interest" description="Disordered" evidence="5">
    <location>
        <begin position="71"/>
        <end position="97"/>
    </location>
</feature>
<protein>
    <submittedName>
        <fullName evidence="7">Transcriptional regulator</fullName>
    </submittedName>
</protein>
<accession>A0ABY2Y7S7</accession>
<sequence>MTSPVEWDRHSILGALRRSNKTLAGIAEDYGLPASCVKNIWTRPHEGMERAIADVLGKPVEVVFRDRYPKRRNKIHISNHPKPSRSKPVVTPQQDAA</sequence>
<dbReference type="InterPro" id="IPR038722">
    <property type="entry name" value="Ner_HTH_dom"/>
</dbReference>
<keyword evidence="4" id="KW-0804">Transcription</keyword>
<evidence type="ECO:0000313" key="7">
    <source>
        <dbReference type="EMBL" id="TNV17770.1"/>
    </source>
</evidence>
<keyword evidence="8" id="KW-1185">Reference proteome</keyword>
<dbReference type="RefSeq" id="WP_140024299.1">
    <property type="nucleotide sequence ID" value="NZ_JBHUFG010000007.1"/>
</dbReference>
<evidence type="ECO:0000256" key="5">
    <source>
        <dbReference type="SAM" id="MobiDB-lite"/>
    </source>
</evidence>
<reference evidence="7 8" key="1">
    <citation type="submission" date="2019-06" db="EMBL/GenBank/DDBJ databases">
        <title>Ochrobactrum cricket sp.nov., isolated from the insect Teleogryllus occipitalis living in deserted cropland.</title>
        <authorList>
            <person name="Hu M."/>
        </authorList>
    </citation>
    <scope>NUCLEOTIDE SEQUENCE [LARGE SCALE GENOMIC DNA]</scope>
    <source>
        <strain evidence="7 8">LCB8</strain>
    </source>
</reference>
<organism evidence="7 8">
    <name type="scientific">Ochrobactrum teleogrylli</name>
    <dbReference type="NCBI Taxonomy" id="2479765"/>
    <lineage>
        <taxon>Bacteria</taxon>
        <taxon>Pseudomonadati</taxon>
        <taxon>Pseudomonadota</taxon>
        <taxon>Alphaproteobacteria</taxon>
        <taxon>Hyphomicrobiales</taxon>
        <taxon>Brucellaceae</taxon>
        <taxon>Brucella/Ochrobactrum group</taxon>
        <taxon>Ochrobactrum</taxon>
    </lineage>
</organism>
<evidence type="ECO:0000259" key="6">
    <source>
        <dbReference type="Pfam" id="PF13693"/>
    </source>
</evidence>
<feature type="domain" description="Ner winged helix-turn-helix DNA-binding" evidence="6">
    <location>
        <begin position="6"/>
        <end position="76"/>
    </location>
</feature>
<gene>
    <name evidence="7" type="ORF">FIC94_06235</name>
</gene>
<dbReference type="Proteomes" id="UP000312784">
    <property type="component" value="Unassembled WGS sequence"/>
</dbReference>
<keyword evidence="2" id="KW-0805">Transcription regulation</keyword>
<dbReference type="Pfam" id="PF13693">
    <property type="entry name" value="HTH_35"/>
    <property type="match status" value="1"/>
</dbReference>
<dbReference type="Gene3D" id="1.10.260.40">
    <property type="entry name" value="lambda repressor-like DNA-binding domains"/>
    <property type="match status" value="1"/>
</dbReference>
<dbReference type="InterPro" id="IPR010982">
    <property type="entry name" value="Lambda_DNA-bd_dom_sf"/>
</dbReference>
<evidence type="ECO:0000256" key="1">
    <source>
        <dbReference type="ARBA" id="ARBA00006157"/>
    </source>
</evidence>
<keyword evidence="3" id="KW-0238">DNA-binding</keyword>
<evidence type="ECO:0000256" key="3">
    <source>
        <dbReference type="ARBA" id="ARBA00023125"/>
    </source>
</evidence>
<dbReference type="SUPFAM" id="SSF47413">
    <property type="entry name" value="lambda repressor-like DNA-binding domains"/>
    <property type="match status" value="1"/>
</dbReference>
<evidence type="ECO:0000313" key="8">
    <source>
        <dbReference type="Proteomes" id="UP000312784"/>
    </source>
</evidence>